<dbReference type="NCBIfam" id="TIGR01009">
    <property type="entry name" value="rpsC_bact"/>
    <property type="match status" value="1"/>
</dbReference>
<dbReference type="FunFam" id="3.30.300.20:FF:000001">
    <property type="entry name" value="30S ribosomal protein S3"/>
    <property type="match status" value="1"/>
</dbReference>
<evidence type="ECO:0000256" key="9">
    <source>
        <dbReference type="RuleBase" id="RU003624"/>
    </source>
</evidence>
<gene>
    <name evidence="8" type="primary">rpsC</name>
    <name evidence="11" type="ORF">A2160_06310</name>
</gene>
<dbReference type="EMBL" id="MEZK01000004">
    <property type="protein sequence ID" value="OGD63828.1"/>
    <property type="molecule type" value="Genomic_DNA"/>
</dbReference>
<dbReference type="PANTHER" id="PTHR11760">
    <property type="entry name" value="30S/40S RIBOSOMAL PROTEIN S3"/>
    <property type="match status" value="1"/>
</dbReference>
<dbReference type="InterPro" id="IPR018280">
    <property type="entry name" value="Ribosomal_uS3_CS"/>
</dbReference>
<dbReference type="InterPro" id="IPR057258">
    <property type="entry name" value="Ribosomal_uS3"/>
</dbReference>
<evidence type="ECO:0000256" key="4">
    <source>
        <dbReference type="ARBA" id="ARBA00022980"/>
    </source>
</evidence>
<protein>
    <recommendedName>
        <fullName evidence="7 8">Small ribosomal subunit protein uS3</fullName>
    </recommendedName>
</protein>
<evidence type="ECO:0000256" key="1">
    <source>
        <dbReference type="ARBA" id="ARBA00010761"/>
    </source>
</evidence>
<dbReference type="GO" id="GO:0019843">
    <property type="term" value="F:rRNA binding"/>
    <property type="evidence" value="ECO:0007669"/>
    <property type="project" value="UniProtKB-UniRule"/>
</dbReference>
<dbReference type="InterPro" id="IPR004044">
    <property type="entry name" value="KH_dom_type_2"/>
</dbReference>
<comment type="caution">
    <text evidence="11">The sequence shown here is derived from an EMBL/GenBank/DDBJ whole genome shotgun (WGS) entry which is preliminary data.</text>
</comment>
<keyword evidence="5 8" id="KW-0687">Ribonucleoprotein</keyword>
<evidence type="ECO:0000256" key="3">
    <source>
        <dbReference type="ARBA" id="ARBA00022884"/>
    </source>
</evidence>
<sequence>MGQKAHPFGLRLGSFYSWKSRWFASGKDYIKFVHEDLHLRQVLQDKLKMAGLVKLEIERSINTITIFLFVSRPGVVIGRGGSGVEEIKRLIHQELKINPKDPRSMKVELKVEEVKTPDLSARLVAQRLADQLIKRYPHRRAINQALDKIMEAGANGAKIVLAGRIGGAEISRSEKYARGSVPAQTLRAHIDYADLPALTRSGYVGIKVWIYKRDGVIK</sequence>
<dbReference type="PROSITE" id="PS50823">
    <property type="entry name" value="KH_TYPE_2"/>
    <property type="match status" value="1"/>
</dbReference>
<evidence type="ECO:0000259" key="10">
    <source>
        <dbReference type="PROSITE" id="PS50823"/>
    </source>
</evidence>
<evidence type="ECO:0000313" key="12">
    <source>
        <dbReference type="Proteomes" id="UP000177006"/>
    </source>
</evidence>
<comment type="subunit">
    <text evidence="8">Part of the 30S ribosomal subunit. Forms a tight complex with proteins S10 and S14.</text>
</comment>
<dbReference type="InterPro" id="IPR036419">
    <property type="entry name" value="Ribosomal_S3_C_sf"/>
</dbReference>
<dbReference type="AlphaFoldDB" id="A0A1F5E8W9"/>
<accession>A0A1F5E8W9</accession>
<dbReference type="InterPro" id="IPR009019">
    <property type="entry name" value="KH_sf_prok-type"/>
</dbReference>
<evidence type="ECO:0000256" key="2">
    <source>
        <dbReference type="ARBA" id="ARBA00022730"/>
    </source>
</evidence>
<dbReference type="GO" id="GO:0003729">
    <property type="term" value="F:mRNA binding"/>
    <property type="evidence" value="ECO:0007669"/>
    <property type="project" value="UniProtKB-UniRule"/>
</dbReference>
<name>A0A1F5E8W9_9BACT</name>
<dbReference type="GO" id="GO:0003735">
    <property type="term" value="F:structural constituent of ribosome"/>
    <property type="evidence" value="ECO:0007669"/>
    <property type="project" value="InterPro"/>
</dbReference>
<keyword evidence="4 8" id="KW-0689">Ribosomal protein</keyword>
<dbReference type="Proteomes" id="UP000177006">
    <property type="component" value="Unassembled WGS sequence"/>
</dbReference>
<evidence type="ECO:0000256" key="7">
    <source>
        <dbReference type="ARBA" id="ARBA00035257"/>
    </source>
</evidence>
<dbReference type="SUPFAM" id="SSF54821">
    <property type="entry name" value="Ribosomal protein S3 C-terminal domain"/>
    <property type="match status" value="1"/>
</dbReference>
<dbReference type="Gene3D" id="3.30.1140.32">
    <property type="entry name" value="Ribosomal protein S3, C-terminal domain"/>
    <property type="match status" value="1"/>
</dbReference>
<dbReference type="PANTHER" id="PTHR11760:SF19">
    <property type="entry name" value="SMALL RIBOSOMAL SUBUNIT PROTEIN US3C"/>
    <property type="match status" value="1"/>
</dbReference>
<dbReference type="HAMAP" id="MF_01309_B">
    <property type="entry name" value="Ribosomal_uS3_B"/>
    <property type="match status" value="1"/>
</dbReference>
<dbReference type="InterPro" id="IPR005704">
    <property type="entry name" value="Ribosomal_uS3_bac-typ"/>
</dbReference>
<dbReference type="Pfam" id="PF00189">
    <property type="entry name" value="Ribosomal_S3_C"/>
    <property type="match status" value="1"/>
</dbReference>
<feature type="domain" description="KH type-2" evidence="10">
    <location>
        <begin position="39"/>
        <end position="115"/>
    </location>
</feature>
<dbReference type="InterPro" id="IPR015946">
    <property type="entry name" value="KH_dom-like_a/b"/>
</dbReference>
<dbReference type="InterPro" id="IPR001351">
    <property type="entry name" value="Ribosomal_uS3_C"/>
</dbReference>
<organism evidence="11 12">
    <name type="scientific">Candidatus Beckwithbacteria bacterium RBG_13_42_9</name>
    <dbReference type="NCBI Taxonomy" id="1797457"/>
    <lineage>
        <taxon>Bacteria</taxon>
        <taxon>Candidatus Beckwithiibacteriota</taxon>
    </lineage>
</organism>
<comment type="function">
    <text evidence="6 8">Binds the lower part of the 30S subunit head. Binds mRNA in the 70S ribosome, positioning it for translation.</text>
</comment>
<dbReference type="Pfam" id="PF07650">
    <property type="entry name" value="KH_2"/>
    <property type="match status" value="1"/>
</dbReference>
<evidence type="ECO:0000256" key="6">
    <source>
        <dbReference type="ARBA" id="ARBA00024998"/>
    </source>
</evidence>
<evidence type="ECO:0000256" key="8">
    <source>
        <dbReference type="HAMAP-Rule" id="MF_01309"/>
    </source>
</evidence>
<comment type="similarity">
    <text evidence="1 8 9">Belongs to the universal ribosomal protein uS3 family.</text>
</comment>
<dbReference type="SMART" id="SM00322">
    <property type="entry name" value="KH"/>
    <property type="match status" value="1"/>
</dbReference>
<dbReference type="GO" id="GO:0022627">
    <property type="term" value="C:cytosolic small ribosomal subunit"/>
    <property type="evidence" value="ECO:0007669"/>
    <property type="project" value="TreeGrafter"/>
</dbReference>
<dbReference type="Gene3D" id="3.30.300.20">
    <property type="match status" value="1"/>
</dbReference>
<dbReference type="CDD" id="cd02412">
    <property type="entry name" value="KH-II_30S_S3"/>
    <property type="match status" value="1"/>
</dbReference>
<evidence type="ECO:0000256" key="5">
    <source>
        <dbReference type="ARBA" id="ARBA00023274"/>
    </source>
</evidence>
<dbReference type="PROSITE" id="PS00548">
    <property type="entry name" value="RIBOSOMAL_S3"/>
    <property type="match status" value="1"/>
</dbReference>
<reference evidence="11 12" key="1">
    <citation type="journal article" date="2016" name="Nat. Commun.">
        <title>Thousands of microbial genomes shed light on interconnected biogeochemical processes in an aquifer system.</title>
        <authorList>
            <person name="Anantharaman K."/>
            <person name="Brown C.T."/>
            <person name="Hug L.A."/>
            <person name="Sharon I."/>
            <person name="Castelle C.J."/>
            <person name="Probst A.J."/>
            <person name="Thomas B.C."/>
            <person name="Singh A."/>
            <person name="Wilkins M.J."/>
            <person name="Karaoz U."/>
            <person name="Brodie E.L."/>
            <person name="Williams K.H."/>
            <person name="Hubbard S.S."/>
            <person name="Banfield J.F."/>
        </authorList>
    </citation>
    <scope>NUCLEOTIDE SEQUENCE [LARGE SCALE GENOMIC DNA]</scope>
</reference>
<evidence type="ECO:0000313" key="11">
    <source>
        <dbReference type="EMBL" id="OGD63828.1"/>
    </source>
</evidence>
<dbReference type="InterPro" id="IPR004087">
    <property type="entry name" value="KH_dom"/>
</dbReference>
<dbReference type="GO" id="GO:0006412">
    <property type="term" value="P:translation"/>
    <property type="evidence" value="ECO:0007669"/>
    <property type="project" value="UniProtKB-UniRule"/>
</dbReference>
<keyword evidence="2 8" id="KW-0699">rRNA-binding</keyword>
<dbReference type="STRING" id="1797457.A2160_06310"/>
<dbReference type="SUPFAM" id="SSF54814">
    <property type="entry name" value="Prokaryotic type KH domain (KH-domain type II)"/>
    <property type="match status" value="1"/>
</dbReference>
<keyword evidence="3 8" id="KW-0694">RNA-binding</keyword>
<proteinExistence type="inferred from homology"/>